<keyword evidence="4" id="KW-1185">Reference proteome</keyword>
<feature type="compositionally biased region" description="Low complexity" evidence="1">
    <location>
        <begin position="69"/>
        <end position="106"/>
    </location>
</feature>
<feature type="region of interest" description="Disordered" evidence="1">
    <location>
        <begin position="943"/>
        <end position="1184"/>
    </location>
</feature>
<dbReference type="Gene3D" id="3.40.50.10190">
    <property type="entry name" value="BRCT domain"/>
    <property type="match status" value="1"/>
</dbReference>
<feature type="region of interest" description="Disordered" evidence="1">
    <location>
        <begin position="811"/>
        <end position="902"/>
    </location>
</feature>
<feature type="compositionally biased region" description="Polar residues" evidence="1">
    <location>
        <begin position="422"/>
        <end position="437"/>
    </location>
</feature>
<comment type="caution">
    <text evidence="3">The sequence shown here is derived from an EMBL/GenBank/DDBJ whole genome shotgun (WGS) entry which is preliminary data.</text>
</comment>
<evidence type="ECO:0000256" key="1">
    <source>
        <dbReference type="SAM" id="MobiDB-lite"/>
    </source>
</evidence>
<dbReference type="SUPFAM" id="SSF52113">
    <property type="entry name" value="BRCT domain"/>
    <property type="match status" value="1"/>
</dbReference>
<dbReference type="InterPro" id="IPR001357">
    <property type="entry name" value="BRCT_dom"/>
</dbReference>
<feature type="compositionally biased region" description="Polar residues" evidence="1">
    <location>
        <begin position="149"/>
        <end position="166"/>
    </location>
</feature>
<feature type="region of interest" description="Disordered" evidence="1">
    <location>
        <begin position="670"/>
        <end position="799"/>
    </location>
</feature>
<accession>A0A9W9NM13</accession>
<feature type="compositionally biased region" description="Low complexity" evidence="1">
    <location>
        <begin position="21"/>
        <end position="35"/>
    </location>
</feature>
<organism evidence="3 4">
    <name type="scientific">Penicillium citrinum</name>
    <dbReference type="NCBI Taxonomy" id="5077"/>
    <lineage>
        <taxon>Eukaryota</taxon>
        <taxon>Fungi</taxon>
        <taxon>Dikarya</taxon>
        <taxon>Ascomycota</taxon>
        <taxon>Pezizomycotina</taxon>
        <taxon>Eurotiomycetes</taxon>
        <taxon>Eurotiomycetidae</taxon>
        <taxon>Eurotiales</taxon>
        <taxon>Aspergillaceae</taxon>
        <taxon>Penicillium</taxon>
    </lineage>
</organism>
<feature type="compositionally biased region" description="Acidic residues" evidence="1">
    <location>
        <begin position="760"/>
        <end position="770"/>
    </location>
</feature>
<feature type="compositionally biased region" description="Acidic residues" evidence="1">
    <location>
        <begin position="695"/>
        <end position="711"/>
    </location>
</feature>
<feature type="compositionally biased region" description="Low complexity" evidence="1">
    <location>
        <begin position="1162"/>
        <end position="1174"/>
    </location>
</feature>
<feature type="compositionally biased region" description="Polar residues" evidence="1">
    <location>
        <begin position="735"/>
        <end position="759"/>
    </location>
</feature>
<dbReference type="RefSeq" id="XP_056497328.1">
    <property type="nucleotide sequence ID" value="XM_056647563.1"/>
</dbReference>
<feature type="compositionally biased region" description="Basic and acidic residues" evidence="1">
    <location>
        <begin position="1016"/>
        <end position="1034"/>
    </location>
</feature>
<dbReference type="PROSITE" id="PS50172">
    <property type="entry name" value="BRCT"/>
    <property type="match status" value="1"/>
</dbReference>
<evidence type="ECO:0000313" key="4">
    <source>
        <dbReference type="Proteomes" id="UP001147733"/>
    </source>
</evidence>
<feature type="compositionally biased region" description="Polar residues" evidence="1">
    <location>
        <begin position="188"/>
        <end position="198"/>
    </location>
</feature>
<feature type="region of interest" description="Disordered" evidence="1">
    <location>
        <begin position="1345"/>
        <end position="1373"/>
    </location>
</feature>
<dbReference type="PANTHER" id="PTHR14625:SF3">
    <property type="entry name" value="MICROCEPHALIN"/>
    <property type="match status" value="1"/>
</dbReference>
<feature type="region of interest" description="Disordered" evidence="1">
    <location>
        <begin position="314"/>
        <end position="366"/>
    </location>
</feature>
<reference evidence="3" key="2">
    <citation type="journal article" date="2023" name="IMA Fungus">
        <title>Comparative genomic study of the Penicillium genus elucidates a diverse pangenome and 15 lateral gene transfer events.</title>
        <authorList>
            <person name="Petersen C."/>
            <person name="Sorensen T."/>
            <person name="Nielsen M.R."/>
            <person name="Sondergaard T.E."/>
            <person name="Sorensen J.L."/>
            <person name="Fitzpatrick D.A."/>
            <person name="Frisvad J.C."/>
            <person name="Nielsen K.L."/>
        </authorList>
    </citation>
    <scope>NUCLEOTIDE SEQUENCE</scope>
    <source>
        <strain evidence="3">IBT 23319</strain>
    </source>
</reference>
<feature type="compositionally biased region" description="Polar residues" evidence="1">
    <location>
        <begin position="1356"/>
        <end position="1373"/>
    </location>
</feature>
<protein>
    <recommendedName>
        <fullName evidence="2">BRCT domain-containing protein</fullName>
    </recommendedName>
</protein>
<dbReference type="OrthoDB" id="2384350at2759"/>
<feature type="compositionally biased region" description="Acidic residues" evidence="1">
    <location>
        <begin position="54"/>
        <end position="63"/>
    </location>
</feature>
<dbReference type="GeneID" id="81386730"/>
<feature type="region of interest" description="Disordered" evidence="1">
    <location>
        <begin position="409"/>
        <end position="529"/>
    </location>
</feature>
<feature type="region of interest" description="Disordered" evidence="1">
    <location>
        <begin position="1"/>
        <end position="300"/>
    </location>
</feature>
<evidence type="ECO:0000313" key="3">
    <source>
        <dbReference type="EMBL" id="KAJ5222405.1"/>
    </source>
</evidence>
<feature type="region of interest" description="Disordered" evidence="1">
    <location>
        <begin position="605"/>
        <end position="627"/>
    </location>
</feature>
<feature type="compositionally biased region" description="Low complexity" evidence="1">
    <location>
        <begin position="481"/>
        <end position="493"/>
    </location>
</feature>
<dbReference type="InterPro" id="IPR036420">
    <property type="entry name" value="BRCT_dom_sf"/>
</dbReference>
<dbReference type="InterPro" id="IPR022047">
    <property type="entry name" value="Microcephalin-like"/>
</dbReference>
<feature type="domain" description="BRCT" evidence="2">
    <location>
        <begin position="1246"/>
        <end position="1293"/>
    </location>
</feature>
<dbReference type="EMBL" id="JAPQKT010000008">
    <property type="protein sequence ID" value="KAJ5222405.1"/>
    <property type="molecule type" value="Genomic_DNA"/>
</dbReference>
<gene>
    <name evidence="3" type="ORF">N7469_008645</name>
</gene>
<dbReference type="GO" id="GO:0000278">
    <property type="term" value="P:mitotic cell cycle"/>
    <property type="evidence" value="ECO:0007669"/>
    <property type="project" value="TreeGrafter"/>
</dbReference>
<sequence>MARAAVLPQSPAKRQARTVPRAAMKTTAASTAKAKASADARKKTAAKSSRANYDSDDTDDELDILTKQSAPKPRARTTPTARTTTKAATSTAAARSKKSATASAKPVETEEDQAAKPEPKKRPGRPKKITPPAETPAATAPKARGRPKGSTNKTSHASSKVSTTTRKNTRTVPEPEPASDSSEPKQIVISTKSTTMRSNILRGPAKKKTVTFQDMMDSGSEEEEEILADVPAQAKAGSKTAGKSGLGATPVRKAGVVRGRKLAAKDASQPLSPKKAKQMAKSLSAYTSSDGEEDELIAAKEDVNSPARLVVHSPVKEAAENPGLGSPVRKINFTPKKPSTMVDENGEPKLSTPKHGTTGLSSPVRKINFTPKRSQAAHGNDDFLKLSAGKNVDFNDSIFLSSPARRPELSPFKFSHADTPNHHLSQSVPAPNFTPGQASPLKMSPRKGHLSASLIQSPAKSTPAFPARSSLFLSPAKKGVSPFKSSLFKPKSPTRTEAPSNDEVSTTPASLPAESPVASKSFDDERDGDINMVEEVARDLFGVELQSYQPLSESPPPEQPMDIEELQEMAEKIHKSEDMPSGIDLNMDNIEAEPFQMSDVTEVPGKEHMRTDEPTEDQNAANLDLGDASDIDIDGQLEALQKEIQSEPDDFGTVCFNTIESLQAPFKEFAQQENLGDELASEDVVPPRDQRSDVEMQDESTAETDQEEEEDPAKHLSSSILKPRFSLEARGVDTQGLNLPSSDHTLNFDTLEQLQASIESDSDQGELEDQEKEHDACSFDQSDDEHETEMEEDEPTMVPAETTLSIMFNPGLSEEVGGCEQRTNPFERMPSIPPPALTPPAERATPSVVDSVESHNKLYDINLEPREDAEDSFFETTQSDFPTPRVPSAADTPASAGRRKSNFNVDLGFTPLAQKFGHWETDAPSQNLSGKPRRRGVFSLVGPLEKHVEPSTPDIGDVSYPDLSRTPLANTPSLFAELPLQDRTDDQSMSPVHVGTAKSPSATEHSEVMDSPSRSEIFEDPDHIALEEEHEQIRSRQVSSTPEPIERPEQEMVSDDEKENGDASIIPATPIRAAPEHRTFHTVSKVPLKGEGEISPLKVPRKRGHSLSGASPTRSSPRVRKPAFRPFVDSAPTLSPTRKSPRPDRSPTPKRRCSAPRRSLDAPKSPSPVRSPSKSPRKAKPISQALQGAVVHVDVHTTEGEDASGIFVELLQQMGARCVMSWSWNGRSSLSPVDGADPKDSRVGITHVVYKDGGLRTLEKVKQASGLVKCVGVGWVLDCERENKWLDETPYTFDSSIVPRGGAKRRKSMEPRALSNVNGSVVQVAEPSTPSASGRRCGANSGAIEGFRKITPPTPTRQEAPTTPTHQSSGDYNFPQTPGYNFANLDAIGMSPATPYFLSSRNQLVQQSCPPKQSNKGLFPVSKPTFSLEEESEEESRRQQRARMEAARRKSLFYRPAVGSPLGK</sequence>
<dbReference type="PANTHER" id="PTHR14625">
    <property type="entry name" value="MICROCEPHALIN"/>
    <property type="match status" value="1"/>
</dbReference>
<feature type="compositionally biased region" description="Polar residues" evidence="1">
    <location>
        <begin position="495"/>
        <end position="509"/>
    </location>
</feature>
<feature type="compositionally biased region" description="Basic and acidic residues" evidence="1">
    <location>
        <begin position="852"/>
        <end position="866"/>
    </location>
</feature>
<name>A0A9W9NM13_PENCI</name>
<feature type="compositionally biased region" description="Low complexity" evidence="1">
    <location>
        <begin position="130"/>
        <end position="142"/>
    </location>
</feature>
<feature type="compositionally biased region" description="Basic and acidic residues" evidence="1">
    <location>
        <begin position="1435"/>
        <end position="1448"/>
    </location>
</feature>
<feature type="compositionally biased region" description="Acidic residues" evidence="1">
    <location>
        <begin position="781"/>
        <end position="795"/>
    </location>
</feature>
<dbReference type="Proteomes" id="UP001147733">
    <property type="component" value="Unassembled WGS sequence"/>
</dbReference>
<feature type="region of interest" description="Disordered" evidence="1">
    <location>
        <begin position="1409"/>
        <end position="1464"/>
    </location>
</feature>
<proteinExistence type="predicted"/>
<dbReference type="CDD" id="cd17716">
    <property type="entry name" value="BRCT_microcephalin_rpt1"/>
    <property type="match status" value="1"/>
</dbReference>
<feature type="compositionally biased region" description="Basic and acidic residues" evidence="1">
    <location>
        <begin position="685"/>
        <end position="694"/>
    </location>
</feature>
<evidence type="ECO:0000259" key="2">
    <source>
        <dbReference type="PROSITE" id="PS50172"/>
    </source>
</evidence>
<reference evidence="3" key="1">
    <citation type="submission" date="2022-11" db="EMBL/GenBank/DDBJ databases">
        <authorList>
            <person name="Petersen C."/>
        </authorList>
    </citation>
    <scope>NUCLEOTIDE SEQUENCE</scope>
    <source>
        <strain evidence="3">IBT 23319</strain>
    </source>
</reference>